<evidence type="ECO:0000256" key="1">
    <source>
        <dbReference type="ARBA" id="ARBA00010996"/>
    </source>
</evidence>
<protein>
    <submittedName>
        <fullName evidence="2">SCO family protein</fullName>
    </submittedName>
</protein>
<name>A0ABY6D4R6_9BACT</name>
<dbReference type="Proteomes" id="UP001062165">
    <property type="component" value="Chromosome"/>
</dbReference>
<dbReference type="SUPFAM" id="SSF52833">
    <property type="entry name" value="Thioredoxin-like"/>
    <property type="match status" value="1"/>
</dbReference>
<dbReference type="EMBL" id="CP106735">
    <property type="protein sequence ID" value="UXX78845.1"/>
    <property type="molecule type" value="Genomic_DNA"/>
</dbReference>
<reference evidence="2" key="1">
    <citation type="submission" date="2022-10" db="EMBL/GenBank/DDBJ databases">
        <title>Comparative genomics and taxonomic characterization of three novel marine species of genus Reichenbachiella exhibiting antioxidant and polysaccharide degradation activities.</title>
        <authorList>
            <person name="Muhammad N."/>
            <person name="Lee Y.-J."/>
            <person name="Ko J."/>
            <person name="Kim S.-G."/>
        </authorList>
    </citation>
    <scope>NUCLEOTIDE SEQUENCE</scope>
    <source>
        <strain evidence="2">Wsw4-B4</strain>
    </source>
</reference>
<dbReference type="PROSITE" id="PS51257">
    <property type="entry name" value="PROKAR_LIPOPROTEIN"/>
    <property type="match status" value="1"/>
</dbReference>
<proteinExistence type="inferred from homology"/>
<dbReference type="PANTHER" id="PTHR12151">
    <property type="entry name" value="ELECTRON TRANSPORT PROTIN SCO1/SENC FAMILY MEMBER"/>
    <property type="match status" value="1"/>
</dbReference>
<dbReference type="Pfam" id="PF02630">
    <property type="entry name" value="SCO1-SenC"/>
    <property type="match status" value="1"/>
</dbReference>
<dbReference type="InterPro" id="IPR003782">
    <property type="entry name" value="SCO1/SenC"/>
</dbReference>
<evidence type="ECO:0000313" key="2">
    <source>
        <dbReference type="EMBL" id="UXX78845.1"/>
    </source>
</evidence>
<evidence type="ECO:0000313" key="3">
    <source>
        <dbReference type="Proteomes" id="UP001062165"/>
    </source>
</evidence>
<dbReference type="Gene3D" id="3.40.30.10">
    <property type="entry name" value="Glutaredoxin"/>
    <property type="match status" value="1"/>
</dbReference>
<dbReference type="PANTHER" id="PTHR12151:SF25">
    <property type="entry name" value="LINALOOL DEHYDRATASE_ISOMERASE DOMAIN-CONTAINING PROTEIN"/>
    <property type="match status" value="1"/>
</dbReference>
<gene>
    <name evidence="2" type="ORF">N7E81_15925</name>
</gene>
<dbReference type="InterPro" id="IPR036249">
    <property type="entry name" value="Thioredoxin-like_sf"/>
</dbReference>
<sequence length="215" mass="24436">MIKNTFPSLLLISILLSCSQPYGKNELPVMGRQQIVEKEVNGQIVMDTVDHMIADFAFYDQDSTLISNETFKNKIYIADFFFTSCPTICPKMKKQLLRVYEKFEDTPEVAILSHTIDPKYDNVQVLHDYANALGVNSAKWHFVTGEEKDIYHIGEKSYMVTAGEDSEAPGGYIHSGAFLLIDNQRRIRGVYDGTMENQVDLLLADISVLLKEIRK</sequence>
<keyword evidence="3" id="KW-1185">Reference proteome</keyword>
<accession>A0ABY6D4R6</accession>
<comment type="similarity">
    <text evidence="1">Belongs to the SCO1/2 family.</text>
</comment>
<dbReference type="RefSeq" id="WP_263050589.1">
    <property type="nucleotide sequence ID" value="NZ_CP106735.1"/>
</dbReference>
<dbReference type="CDD" id="cd02968">
    <property type="entry name" value="SCO"/>
    <property type="match status" value="1"/>
</dbReference>
<organism evidence="2 3">
    <name type="scientific">Reichenbachiella carrageenanivorans</name>
    <dbReference type="NCBI Taxonomy" id="2979869"/>
    <lineage>
        <taxon>Bacteria</taxon>
        <taxon>Pseudomonadati</taxon>
        <taxon>Bacteroidota</taxon>
        <taxon>Cytophagia</taxon>
        <taxon>Cytophagales</taxon>
        <taxon>Reichenbachiellaceae</taxon>
        <taxon>Reichenbachiella</taxon>
    </lineage>
</organism>